<dbReference type="GO" id="GO:0003824">
    <property type="term" value="F:catalytic activity"/>
    <property type="evidence" value="ECO:0007669"/>
    <property type="project" value="InterPro"/>
</dbReference>
<dbReference type="Gene3D" id="3.30.1540.10">
    <property type="entry name" value="formyl-coa transferase, domain 3"/>
    <property type="match status" value="1"/>
</dbReference>
<reference evidence="3" key="1">
    <citation type="submission" date="2015-08" db="EMBL/GenBank/DDBJ databases">
        <title>Complete Genome Sequence of Azospirillum thiophilum BV-S.</title>
        <authorList>
            <person name="Fomenkov A."/>
            <person name="Vincze T."/>
            <person name="Grabovich M."/>
            <person name="Dubinina G."/>
            <person name="Orlova M."/>
            <person name="Belousova E."/>
            <person name="Roberts R.J."/>
        </authorList>
    </citation>
    <scope>NUCLEOTIDE SEQUENCE [LARGE SCALE GENOMIC DNA]</scope>
    <source>
        <strain evidence="3">BV-S</strain>
    </source>
</reference>
<dbReference type="AlphaFoldDB" id="A0AAC8W1E6"/>
<dbReference type="KEGG" id="ati:AL072_16295"/>
<gene>
    <name evidence="2" type="ORF">AL072_16295</name>
</gene>
<evidence type="ECO:0000313" key="2">
    <source>
        <dbReference type="EMBL" id="ALG73131.1"/>
    </source>
</evidence>
<dbReference type="InterPro" id="IPR050509">
    <property type="entry name" value="CoA-transferase_III"/>
</dbReference>
<evidence type="ECO:0000256" key="1">
    <source>
        <dbReference type="SAM" id="MobiDB-lite"/>
    </source>
</evidence>
<sequence>MSETETPTGPLAGLRVIEIAGIGPGPFCAMMLSDMGAEVIRIDRASPPDQGIDIPVLSNVTNRGRRSVVLDLKSPEGVATLKRLAVRADALIEGFRPGVMERLGLGPEELLAVNPRLVYGRITGWGQEGPLAKAAGHDLNYIALSGMLHAIGPADRPLPPLNLIGDYGGGAMYLAFGIVCALLERSRSGRGQVVDAAMVDGAASLGAALYGLLHAGLWQDRRAGNLLDGGVPWYDSYETSDGKHIAIGPLEPRFYDMMLDLLGLTDEALRDRGEANRGRLRAAFTDVFRTRTRDEWCALLEGTDVCFAPVLSMAEAPRHPHAVARGGFVDVGGVVQPAPAPRFSRSRPAVQGPPAAPGEHTREVLADWGLSAGDGPW</sequence>
<dbReference type="InterPro" id="IPR023606">
    <property type="entry name" value="CoA-Trfase_III_dom_1_sf"/>
</dbReference>
<protein>
    <submittedName>
        <fullName evidence="2">Carnitine dehydratase</fullName>
    </submittedName>
</protein>
<dbReference type="PANTHER" id="PTHR48228:SF5">
    <property type="entry name" value="ALPHA-METHYLACYL-COA RACEMASE"/>
    <property type="match status" value="1"/>
</dbReference>
<name>A0AAC8W1E6_9PROT</name>
<dbReference type="SUPFAM" id="SSF89796">
    <property type="entry name" value="CoA-transferase family III (CaiB/BaiF)"/>
    <property type="match status" value="1"/>
</dbReference>
<dbReference type="EMBL" id="CP012402">
    <property type="protein sequence ID" value="ALG73131.1"/>
    <property type="molecule type" value="Genomic_DNA"/>
</dbReference>
<dbReference type="InterPro" id="IPR044855">
    <property type="entry name" value="CoA-Trfase_III_dom3_sf"/>
</dbReference>
<dbReference type="InterPro" id="IPR003673">
    <property type="entry name" value="CoA-Trfase_fam_III"/>
</dbReference>
<evidence type="ECO:0000313" key="3">
    <source>
        <dbReference type="Proteomes" id="UP000069935"/>
    </source>
</evidence>
<accession>A0AAC8W1E6</accession>
<feature type="region of interest" description="Disordered" evidence="1">
    <location>
        <begin position="339"/>
        <end position="363"/>
    </location>
</feature>
<dbReference type="RefSeq" id="WP_045583422.1">
    <property type="nucleotide sequence ID" value="NZ_CP012402.1"/>
</dbReference>
<dbReference type="PANTHER" id="PTHR48228">
    <property type="entry name" value="SUCCINYL-COA--D-CITRAMALATE COA-TRANSFERASE"/>
    <property type="match status" value="1"/>
</dbReference>
<dbReference type="Pfam" id="PF02515">
    <property type="entry name" value="CoA_transf_3"/>
    <property type="match status" value="1"/>
</dbReference>
<proteinExistence type="predicted"/>
<keyword evidence="3" id="KW-1185">Reference proteome</keyword>
<dbReference type="Proteomes" id="UP000069935">
    <property type="component" value="Chromosome 2"/>
</dbReference>
<dbReference type="Gene3D" id="3.40.50.10540">
    <property type="entry name" value="Crotonobetainyl-coa:carnitine coa-transferase, domain 1"/>
    <property type="match status" value="1"/>
</dbReference>
<reference evidence="2 3" key="2">
    <citation type="journal article" date="2016" name="Genome Announc.">
        <title>Complete Genome Sequence of a Strain of Azospirillum thiophilum Isolated from a Sulfide Spring.</title>
        <authorList>
            <person name="Fomenkov A."/>
            <person name="Vincze T."/>
            <person name="Grabovich M."/>
            <person name="Anton B.P."/>
            <person name="Dubinina G."/>
            <person name="Orlova M."/>
            <person name="Belousova E."/>
            <person name="Roberts R.J."/>
        </authorList>
    </citation>
    <scope>NUCLEOTIDE SEQUENCE [LARGE SCALE GENOMIC DNA]</scope>
    <source>
        <strain evidence="2 3">BV-S</strain>
    </source>
</reference>
<organism evidence="2 3">
    <name type="scientific">Azospirillum thiophilum</name>
    <dbReference type="NCBI Taxonomy" id="528244"/>
    <lineage>
        <taxon>Bacteria</taxon>
        <taxon>Pseudomonadati</taxon>
        <taxon>Pseudomonadota</taxon>
        <taxon>Alphaproteobacteria</taxon>
        <taxon>Rhodospirillales</taxon>
        <taxon>Azospirillaceae</taxon>
        <taxon>Azospirillum</taxon>
    </lineage>
</organism>